<dbReference type="Proteomes" id="UP000239560">
    <property type="component" value="Unassembled WGS sequence"/>
</dbReference>
<gene>
    <name evidence="2" type="ORF">AAT19DRAFT_9913</name>
</gene>
<dbReference type="OrthoDB" id="2523805at2759"/>
<protein>
    <submittedName>
        <fullName evidence="2">Phenylalanine ammonia lyase</fullName>
    </submittedName>
</protein>
<accession>A0A2T0A1A4</accession>
<keyword evidence="2" id="KW-0456">Lyase</keyword>
<dbReference type="EMBL" id="LCTV02000011">
    <property type="protein sequence ID" value="PRQ71798.1"/>
    <property type="molecule type" value="Genomic_DNA"/>
</dbReference>
<comment type="caution">
    <text evidence="2">The sequence shown here is derived from an EMBL/GenBank/DDBJ whole genome shotgun (WGS) entry which is preliminary data.</text>
</comment>
<evidence type="ECO:0000256" key="1">
    <source>
        <dbReference type="SAM" id="MobiDB-lite"/>
    </source>
</evidence>
<evidence type="ECO:0000313" key="3">
    <source>
        <dbReference type="Proteomes" id="UP000239560"/>
    </source>
</evidence>
<dbReference type="GO" id="GO:0016829">
    <property type="term" value="F:lyase activity"/>
    <property type="evidence" value="ECO:0007669"/>
    <property type="project" value="UniProtKB-KW"/>
</dbReference>
<feature type="region of interest" description="Disordered" evidence="1">
    <location>
        <begin position="1"/>
        <end position="23"/>
    </location>
</feature>
<dbReference type="AlphaFoldDB" id="A0A2T0A1A4"/>
<name>A0A2T0A1A4_RHOTO</name>
<feature type="compositionally biased region" description="Low complexity" evidence="1">
    <location>
        <begin position="1"/>
        <end position="16"/>
    </location>
</feature>
<organism evidence="2 3">
    <name type="scientific">Rhodotorula toruloides</name>
    <name type="common">Yeast</name>
    <name type="synonym">Rhodosporidium toruloides</name>
    <dbReference type="NCBI Taxonomy" id="5286"/>
    <lineage>
        <taxon>Eukaryota</taxon>
        <taxon>Fungi</taxon>
        <taxon>Dikarya</taxon>
        <taxon>Basidiomycota</taxon>
        <taxon>Pucciniomycotina</taxon>
        <taxon>Microbotryomycetes</taxon>
        <taxon>Sporidiobolales</taxon>
        <taxon>Sporidiobolaceae</taxon>
        <taxon>Rhodotorula</taxon>
    </lineage>
</organism>
<proteinExistence type="predicted"/>
<reference evidence="2 3" key="1">
    <citation type="journal article" date="2018" name="Elife">
        <title>Functional genomics of lipid metabolism in the oleaginous yeast Rhodosporidium toruloides.</title>
        <authorList>
            <person name="Coradetti S.T."/>
            <person name="Pinel D."/>
            <person name="Geiselman G."/>
            <person name="Ito M."/>
            <person name="Mondo S."/>
            <person name="Reilly M.C."/>
            <person name="Cheng Y.F."/>
            <person name="Bauer S."/>
            <person name="Grigoriev I."/>
            <person name="Gladden J.M."/>
            <person name="Simmons B.A."/>
            <person name="Brem R."/>
            <person name="Arkin A.P."/>
            <person name="Skerker J.M."/>
        </authorList>
    </citation>
    <scope>NUCLEOTIDE SEQUENCE [LARGE SCALE GENOMIC DNA]</scope>
    <source>
        <strain evidence="2 3">NBRC 0880</strain>
    </source>
</reference>
<evidence type="ECO:0000313" key="2">
    <source>
        <dbReference type="EMBL" id="PRQ71798.1"/>
    </source>
</evidence>
<sequence length="138" mass="14979">MSSHASPASLPLAPSPFTAEATPHVLPDTHTHLHQLQSILSEVQQAARQMAELRIGLGDETSHLDSLDDTLQALTRDTVEAATHKSVLSSPAGNSAEVNVSERISKLASQVSTLSTVVSRLHAQHSRRQTLKHRYEHI</sequence>